<sequence length="162" mass="19108">MIILIAVKSHLVYAADACETPPLLVGSSSLKVWLWDVYDVELKTTDGAYQRGIYPLQLEVTYKRAFSKKDLLSETQKQWQRFDLDAQQEQRWLQELNVFWPDISKQDRLRFQICADQTSRFFYNDRAIGRIEDPMFGDYFSLIWLDLDGPFPDMTRELIAQN</sequence>
<reference evidence="1 2" key="1">
    <citation type="journal article" date="2017" name="Environ. Microbiol.">
        <title>Genomic and physiological analyses of 'Reinekea forsetii' reveal a versatile opportunistic lifestyle during spring algae blooms.</title>
        <authorList>
            <person name="Avci B."/>
            <person name="Hahnke R.L."/>
            <person name="Chafee M."/>
            <person name="Fischer T."/>
            <person name="Gruber-Vodicka H."/>
            <person name="Tegetmeyer H.E."/>
            <person name="Harder J."/>
            <person name="Fuchs B.M."/>
            <person name="Amann R.I."/>
            <person name="Teeling H."/>
        </authorList>
    </citation>
    <scope>NUCLEOTIDE SEQUENCE [LARGE SCALE GENOMIC DNA]</scope>
    <source>
        <strain evidence="1 2">Hel1_31_D35</strain>
    </source>
</reference>
<name>A0A2K8KPI3_9GAMM</name>
<evidence type="ECO:0000313" key="2">
    <source>
        <dbReference type="Proteomes" id="UP000229757"/>
    </source>
</evidence>
<dbReference type="OrthoDB" id="8527419at2"/>
<proteinExistence type="predicted"/>
<evidence type="ECO:0000313" key="1">
    <source>
        <dbReference type="EMBL" id="ATX75781.1"/>
    </source>
</evidence>
<evidence type="ECO:0008006" key="3">
    <source>
        <dbReference type="Google" id="ProtNLM"/>
    </source>
</evidence>
<protein>
    <recommendedName>
        <fullName evidence="3">Chalcone isomerase domain-containing protein</fullName>
    </recommendedName>
</protein>
<organism evidence="1 2">
    <name type="scientific">Reinekea forsetii</name>
    <dbReference type="NCBI Taxonomy" id="1336806"/>
    <lineage>
        <taxon>Bacteria</taxon>
        <taxon>Pseudomonadati</taxon>
        <taxon>Pseudomonadota</taxon>
        <taxon>Gammaproteobacteria</taxon>
        <taxon>Oceanospirillales</taxon>
        <taxon>Saccharospirillaceae</taxon>
        <taxon>Reinekea</taxon>
    </lineage>
</organism>
<keyword evidence="2" id="KW-1185">Reference proteome</keyword>
<dbReference type="KEGG" id="rfo:REIFOR_00613"/>
<dbReference type="Proteomes" id="UP000229757">
    <property type="component" value="Chromosome"/>
</dbReference>
<dbReference type="EMBL" id="CP011797">
    <property type="protein sequence ID" value="ATX75781.1"/>
    <property type="molecule type" value="Genomic_DNA"/>
</dbReference>
<dbReference type="RefSeq" id="WP_100256165.1">
    <property type="nucleotide sequence ID" value="NZ_CP011797.1"/>
</dbReference>
<gene>
    <name evidence="1" type="ORF">REIFOR_00613</name>
</gene>
<dbReference type="AlphaFoldDB" id="A0A2K8KPI3"/>
<accession>A0A2K8KPI3</accession>